<dbReference type="STRING" id="1617426.TR69_WS6001000158"/>
<gene>
    <name evidence="8" type="ORF">TR69_WS6001000158</name>
</gene>
<feature type="transmembrane region" description="Helical" evidence="6">
    <location>
        <begin position="284"/>
        <end position="302"/>
    </location>
</feature>
<dbReference type="Pfam" id="PF00892">
    <property type="entry name" value="EamA"/>
    <property type="match status" value="2"/>
</dbReference>
<dbReference type="SUPFAM" id="SSF103481">
    <property type="entry name" value="Multidrug resistance efflux transporter EmrE"/>
    <property type="match status" value="2"/>
</dbReference>
<evidence type="ECO:0000256" key="6">
    <source>
        <dbReference type="SAM" id="Phobius"/>
    </source>
</evidence>
<evidence type="ECO:0000259" key="7">
    <source>
        <dbReference type="Pfam" id="PF00892"/>
    </source>
</evidence>
<dbReference type="InterPro" id="IPR000620">
    <property type="entry name" value="EamA_dom"/>
</dbReference>
<feature type="domain" description="EamA" evidence="7">
    <location>
        <begin position="8"/>
        <end position="145"/>
    </location>
</feature>
<dbReference type="PATRIC" id="fig|1617426.3.peg.155"/>
<reference evidence="8 9" key="1">
    <citation type="submission" date="2015-02" db="EMBL/GenBank/DDBJ databases">
        <title>Improved understanding of the partial-nitritation anammox process through 23 genomes representing the majority of the microbial community.</title>
        <authorList>
            <person name="Speth D.R."/>
            <person name="In T Zandt M."/>
            <person name="Guerrero Cruz S."/>
            <person name="Jetten M.S."/>
            <person name="Dutilh B.E."/>
        </authorList>
    </citation>
    <scope>NUCLEOTIDE SEQUENCE [LARGE SCALE GENOMIC DNA]</scope>
    <source>
        <strain evidence="8">OLB20</strain>
    </source>
</reference>
<sequence length="317" mass="34245">MRGKQFAGPALVMIAAALWALDALIRTQLTAIIPSAWIVLLEHLVGFLLLMPLLLNNRKRISTMTKRDWVVMIVLSAVSSVAGTLLFTEALSRSFAGYDFVTPVLLQKLQPLIVVLLSFVVLHERPGIRFYALIPVALIGSYMISFGTDPVTVDLKQQTEVVLLALGAAIAWGSGTVMSKHLLVKLDFAEATALRFLFAVPLSIVAIALTGQQLDTSVLSFDVIIRFVVIAFSTGAAAILLYYRGLKLTRASVATFAELTFPVVSVLIAITALNPYGAPQQLSLANQFGIVLLLIAIILISFEADRRKLGTGDGAPR</sequence>
<name>A0A136M055_9BACT</name>
<accession>A0A136M055</accession>
<comment type="caution">
    <text evidence="8">The sequence shown here is derived from an EMBL/GenBank/DDBJ whole genome shotgun (WGS) entry which is preliminary data.</text>
</comment>
<dbReference type="AlphaFoldDB" id="A0A136M055"/>
<feature type="transmembrane region" description="Helical" evidence="6">
    <location>
        <begin position="223"/>
        <end position="243"/>
    </location>
</feature>
<keyword evidence="4 6" id="KW-1133">Transmembrane helix</keyword>
<evidence type="ECO:0000313" key="9">
    <source>
        <dbReference type="Proteomes" id="UP000070457"/>
    </source>
</evidence>
<comment type="similarity">
    <text evidence="2">Belongs to the EamA transporter family.</text>
</comment>
<evidence type="ECO:0000313" key="8">
    <source>
        <dbReference type="EMBL" id="KXK27284.1"/>
    </source>
</evidence>
<dbReference type="InterPro" id="IPR037185">
    <property type="entry name" value="EmrE-like"/>
</dbReference>
<dbReference type="EMBL" id="JYNZ01000002">
    <property type="protein sequence ID" value="KXK27284.1"/>
    <property type="molecule type" value="Genomic_DNA"/>
</dbReference>
<feature type="transmembrane region" description="Helical" evidence="6">
    <location>
        <begin position="37"/>
        <end position="57"/>
    </location>
</feature>
<dbReference type="GO" id="GO:0016020">
    <property type="term" value="C:membrane"/>
    <property type="evidence" value="ECO:0007669"/>
    <property type="project" value="UniProtKB-SubCell"/>
</dbReference>
<proteinExistence type="inferred from homology"/>
<protein>
    <submittedName>
        <fullName evidence="8">EamA-like transporter family protein</fullName>
    </submittedName>
</protein>
<feature type="transmembrane region" description="Helical" evidence="6">
    <location>
        <begin position="128"/>
        <end position="146"/>
    </location>
</feature>
<evidence type="ECO:0000256" key="4">
    <source>
        <dbReference type="ARBA" id="ARBA00022989"/>
    </source>
</evidence>
<organism evidence="8 9">
    <name type="scientific">candidate division WS6 bacterium OLB20</name>
    <dbReference type="NCBI Taxonomy" id="1617426"/>
    <lineage>
        <taxon>Bacteria</taxon>
        <taxon>Candidatus Dojkabacteria</taxon>
    </lineage>
</organism>
<evidence type="ECO:0000256" key="5">
    <source>
        <dbReference type="ARBA" id="ARBA00023136"/>
    </source>
</evidence>
<feature type="transmembrane region" description="Helical" evidence="6">
    <location>
        <begin position="191"/>
        <end position="211"/>
    </location>
</feature>
<evidence type="ECO:0000256" key="3">
    <source>
        <dbReference type="ARBA" id="ARBA00022692"/>
    </source>
</evidence>
<feature type="transmembrane region" description="Helical" evidence="6">
    <location>
        <begin position="69"/>
        <end position="88"/>
    </location>
</feature>
<feature type="transmembrane region" description="Helical" evidence="6">
    <location>
        <begin position="255"/>
        <end position="278"/>
    </location>
</feature>
<evidence type="ECO:0000256" key="1">
    <source>
        <dbReference type="ARBA" id="ARBA00004141"/>
    </source>
</evidence>
<keyword evidence="3 6" id="KW-0812">Transmembrane</keyword>
<feature type="domain" description="EamA" evidence="7">
    <location>
        <begin position="162"/>
        <end position="301"/>
    </location>
</feature>
<evidence type="ECO:0000256" key="2">
    <source>
        <dbReference type="ARBA" id="ARBA00007362"/>
    </source>
</evidence>
<feature type="transmembrane region" description="Helical" evidence="6">
    <location>
        <begin position="161"/>
        <end position="179"/>
    </location>
</feature>
<dbReference type="InterPro" id="IPR050638">
    <property type="entry name" value="AA-Vitamin_Transporters"/>
</dbReference>
<feature type="transmembrane region" description="Helical" evidence="6">
    <location>
        <begin position="100"/>
        <end position="121"/>
    </location>
</feature>
<keyword evidence="5 6" id="KW-0472">Membrane</keyword>
<comment type="subcellular location">
    <subcellularLocation>
        <location evidence="1">Membrane</location>
        <topology evidence="1">Multi-pass membrane protein</topology>
    </subcellularLocation>
</comment>
<dbReference type="PANTHER" id="PTHR32322">
    <property type="entry name" value="INNER MEMBRANE TRANSPORTER"/>
    <property type="match status" value="1"/>
</dbReference>
<dbReference type="PANTHER" id="PTHR32322:SF2">
    <property type="entry name" value="EAMA DOMAIN-CONTAINING PROTEIN"/>
    <property type="match status" value="1"/>
</dbReference>
<dbReference type="Proteomes" id="UP000070457">
    <property type="component" value="Unassembled WGS sequence"/>
</dbReference>